<keyword evidence="4 6" id="KW-1133">Transmembrane helix</keyword>
<protein>
    <submittedName>
        <fullName evidence="8">DMT family transporter</fullName>
    </submittedName>
</protein>
<feature type="domain" description="EamA" evidence="7">
    <location>
        <begin position="197"/>
        <end position="327"/>
    </location>
</feature>
<evidence type="ECO:0000256" key="1">
    <source>
        <dbReference type="ARBA" id="ARBA00004141"/>
    </source>
</evidence>
<comment type="caution">
    <text evidence="8">The sequence shown here is derived from an EMBL/GenBank/DDBJ whole genome shotgun (WGS) entry which is preliminary data.</text>
</comment>
<dbReference type="InterPro" id="IPR000620">
    <property type="entry name" value="EamA_dom"/>
</dbReference>
<dbReference type="PANTHER" id="PTHR22911">
    <property type="entry name" value="ACYL-MALONYL CONDENSING ENZYME-RELATED"/>
    <property type="match status" value="1"/>
</dbReference>
<feature type="transmembrane region" description="Helical" evidence="6">
    <location>
        <begin position="166"/>
        <end position="184"/>
    </location>
</feature>
<dbReference type="Pfam" id="PF00892">
    <property type="entry name" value="EamA"/>
    <property type="match status" value="2"/>
</dbReference>
<feature type="transmembrane region" description="Helical" evidence="6">
    <location>
        <begin position="284"/>
        <end position="304"/>
    </location>
</feature>
<dbReference type="SUPFAM" id="SSF103481">
    <property type="entry name" value="Multidrug resistance efflux transporter EmrE"/>
    <property type="match status" value="2"/>
</dbReference>
<evidence type="ECO:0000256" key="3">
    <source>
        <dbReference type="ARBA" id="ARBA00022692"/>
    </source>
</evidence>
<feature type="domain" description="EamA" evidence="7">
    <location>
        <begin position="52"/>
        <end position="182"/>
    </location>
</feature>
<name>A0ABY2Q6N8_9HYPH</name>
<reference evidence="8 9" key="1">
    <citation type="submission" date="2019-04" db="EMBL/GenBank/DDBJ databases">
        <title>Mesorhizobium composti sp. nov., isolated from compost.</title>
        <authorList>
            <person name="Lin S.-Y."/>
            <person name="Hameed A."/>
            <person name="Hsieh Y.-T."/>
            <person name="Young C.-C."/>
        </authorList>
    </citation>
    <scope>NUCLEOTIDE SEQUENCE [LARGE SCALE GENOMIC DNA]</scope>
    <source>
        <strain evidence="8 9">CC-YTH430</strain>
    </source>
</reference>
<gene>
    <name evidence="8" type="ORF">E6C48_09790</name>
</gene>
<feature type="transmembrane region" description="Helical" evidence="6">
    <location>
        <begin position="196"/>
        <end position="216"/>
    </location>
</feature>
<feature type="transmembrane region" description="Helical" evidence="6">
    <location>
        <begin position="258"/>
        <end position="277"/>
    </location>
</feature>
<proteinExistence type="inferred from homology"/>
<accession>A0ABY2Q6N8</accession>
<feature type="transmembrane region" description="Helical" evidence="6">
    <location>
        <begin position="138"/>
        <end position="159"/>
    </location>
</feature>
<comment type="similarity">
    <text evidence="2">Belongs to the drug/metabolite transporter (DMT) superfamily. 10 TMS drug/metabolite exporter (DME) (TC 2.A.7.3) family.</text>
</comment>
<evidence type="ECO:0000256" key="6">
    <source>
        <dbReference type="SAM" id="Phobius"/>
    </source>
</evidence>
<dbReference type="EMBL" id="SSNY01000005">
    <property type="protein sequence ID" value="THF57303.1"/>
    <property type="molecule type" value="Genomic_DNA"/>
</dbReference>
<feature type="transmembrane region" description="Helical" evidence="6">
    <location>
        <begin position="83"/>
        <end position="101"/>
    </location>
</feature>
<evidence type="ECO:0000313" key="9">
    <source>
        <dbReference type="Proteomes" id="UP000306441"/>
    </source>
</evidence>
<dbReference type="Gene3D" id="1.10.3730.20">
    <property type="match status" value="1"/>
</dbReference>
<organism evidence="8 9">
    <name type="scientific">Ollibium composti</name>
    <dbReference type="NCBI Taxonomy" id="2675109"/>
    <lineage>
        <taxon>Bacteria</taxon>
        <taxon>Pseudomonadati</taxon>
        <taxon>Pseudomonadota</taxon>
        <taxon>Alphaproteobacteria</taxon>
        <taxon>Hyphomicrobiales</taxon>
        <taxon>Phyllobacteriaceae</taxon>
        <taxon>Ollibium</taxon>
    </lineage>
</organism>
<evidence type="ECO:0000256" key="2">
    <source>
        <dbReference type="ARBA" id="ARBA00009853"/>
    </source>
</evidence>
<dbReference type="PANTHER" id="PTHR22911:SF6">
    <property type="entry name" value="SOLUTE CARRIER FAMILY 35 MEMBER G1"/>
    <property type="match status" value="1"/>
</dbReference>
<keyword evidence="9" id="KW-1185">Reference proteome</keyword>
<keyword evidence="3 6" id="KW-0812">Transmembrane</keyword>
<feature type="transmembrane region" description="Helical" evidence="6">
    <location>
        <begin position="228"/>
        <end position="246"/>
    </location>
</feature>
<evidence type="ECO:0000259" key="7">
    <source>
        <dbReference type="Pfam" id="PF00892"/>
    </source>
</evidence>
<evidence type="ECO:0000313" key="8">
    <source>
        <dbReference type="EMBL" id="THF57303.1"/>
    </source>
</evidence>
<feature type="transmembrane region" description="Helical" evidence="6">
    <location>
        <begin position="310"/>
        <end position="327"/>
    </location>
</feature>
<keyword evidence="5 6" id="KW-0472">Membrane</keyword>
<comment type="subcellular location">
    <subcellularLocation>
        <location evidence="1">Membrane</location>
        <topology evidence="1">Multi-pass membrane protein</topology>
    </subcellularLocation>
</comment>
<dbReference type="InterPro" id="IPR037185">
    <property type="entry name" value="EmrE-like"/>
</dbReference>
<feature type="transmembrane region" description="Helical" evidence="6">
    <location>
        <begin position="52"/>
        <end position="77"/>
    </location>
</feature>
<feature type="transmembrane region" description="Helical" evidence="6">
    <location>
        <begin position="113"/>
        <end position="132"/>
    </location>
</feature>
<dbReference type="Proteomes" id="UP000306441">
    <property type="component" value="Unassembled WGS sequence"/>
</dbReference>
<evidence type="ECO:0000256" key="5">
    <source>
        <dbReference type="ARBA" id="ARBA00023136"/>
    </source>
</evidence>
<evidence type="ECO:0000256" key="4">
    <source>
        <dbReference type="ARBA" id="ARBA00022989"/>
    </source>
</evidence>
<sequence length="343" mass="36203">MVTPSPLSHPLWPLGLPRLHPWRGIGLPLAADPFSRIAIVTSIKTAPSPLPAVLVCTLGIFLLSAMDASVKALVVVIGAYNTLLWRSILASATAGPIWAALSNRRPSAKAVRLHAVRGVIVSFVALAFFFGLGRLPLAEAIALSFVAPLVALFLAALMLNERISRTAVGASLIGMAGVLVIMFGKLGQSGYAPDALLGMAAIIASAVLYAYNLILARQQALVAKPLEIVFFQNLVVGITLGLASPWLGTGVPHDQWPLLAGVTALALAGHFLMSWAYARAEAQYLIPTEYSAFVWAIVLGWVFFRESVTWSTMTGALLIIAGCLIASRAKPKLAAEPIEAAAV</sequence>